<keyword evidence="14" id="KW-1185">Reference proteome</keyword>
<dbReference type="Gene3D" id="1.10.2000.10">
    <property type="entry name" value="Frizzled cysteine-rich domain"/>
    <property type="match status" value="1"/>
</dbReference>
<evidence type="ECO:0000259" key="12">
    <source>
        <dbReference type="PROSITE" id="PS50038"/>
    </source>
</evidence>
<keyword evidence="7 9" id="KW-1015">Disulfide bond</keyword>
<dbReference type="GO" id="GO:0042813">
    <property type="term" value="F:Wnt receptor activity"/>
    <property type="evidence" value="ECO:0007669"/>
    <property type="project" value="TreeGrafter"/>
</dbReference>
<dbReference type="WBParaSite" id="maker-uti_cns_0005445-snap-gene-0.5-mRNA-1">
    <property type="protein sequence ID" value="maker-uti_cns_0005445-snap-gene-0.5-mRNA-1"/>
    <property type="gene ID" value="maker-uti_cns_0005445-snap-gene-0.5"/>
</dbReference>
<feature type="disulfide bond" evidence="9">
    <location>
        <begin position="49"/>
        <end position="95"/>
    </location>
</feature>
<keyword evidence="6 10" id="KW-0472">Membrane</keyword>
<evidence type="ECO:0000313" key="14">
    <source>
        <dbReference type="Proteomes" id="UP000095280"/>
    </source>
</evidence>
<evidence type="ECO:0000259" key="13">
    <source>
        <dbReference type="PROSITE" id="PS50261"/>
    </source>
</evidence>
<accession>A0A1I8HDJ8</accession>
<dbReference type="PANTHER" id="PTHR11309:SF47">
    <property type="entry name" value="FRIZZLED"/>
    <property type="match status" value="1"/>
</dbReference>
<dbReference type="Pfam" id="PF01392">
    <property type="entry name" value="Fz"/>
    <property type="match status" value="1"/>
</dbReference>
<feature type="disulfide bond" evidence="9">
    <location>
        <begin position="41"/>
        <end position="102"/>
    </location>
</feature>
<keyword evidence="3" id="KW-0217">Developmental protein</keyword>
<evidence type="ECO:0000256" key="11">
    <source>
        <dbReference type="SAM" id="SignalP"/>
    </source>
</evidence>
<organism evidence="14 15">
    <name type="scientific">Macrostomum lignano</name>
    <dbReference type="NCBI Taxonomy" id="282301"/>
    <lineage>
        <taxon>Eukaryota</taxon>
        <taxon>Metazoa</taxon>
        <taxon>Spiralia</taxon>
        <taxon>Lophotrochozoa</taxon>
        <taxon>Platyhelminthes</taxon>
        <taxon>Rhabditophora</taxon>
        <taxon>Macrostomorpha</taxon>
        <taxon>Macrostomida</taxon>
        <taxon>Macrostomidae</taxon>
        <taxon>Macrostomum</taxon>
    </lineage>
</organism>
<evidence type="ECO:0000256" key="1">
    <source>
        <dbReference type="ARBA" id="ARBA00004141"/>
    </source>
</evidence>
<keyword evidence="11" id="KW-0732">Signal</keyword>
<dbReference type="InterPro" id="IPR015526">
    <property type="entry name" value="Frizzled/SFRP"/>
</dbReference>
<feature type="domain" description="G-protein coupled receptors family 2 profile 2" evidence="13">
    <location>
        <begin position="217"/>
        <end position="450"/>
    </location>
</feature>
<evidence type="ECO:0000256" key="4">
    <source>
        <dbReference type="ARBA" id="ARBA00022692"/>
    </source>
</evidence>
<dbReference type="InterPro" id="IPR017981">
    <property type="entry name" value="GPCR_2-like_7TM"/>
</dbReference>
<dbReference type="GO" id="GO:0005886">
    <property type="term" value="C:plasma membrane"/>
    <property type="evidence" value="ECO:0007669"/>
    <property type="project" value="TreeGrafter"/>
</dbReference>
<dbReference type="Proteomes" id="UP000095280">
    <property type="component" value="Unplaced"/>
</dbReference>
<comment type="similarity">
    <text evidence="2">Belongs to the G-protein coupled receptor Fz/Smo family.</text>
</comment>
<dbReference type="Gene3D" id="1.20.1070.10">
    <property type="entry name" value="Rhodopsin 7-helix transmembrane proteins"/>
    <property type="match status" value="1"/>
</dbReference>
<feature type="transmembrane region" description="Helical" evidence="10">
    <location>
        <begin position="343"/>
        <end position="366"/>
    </location>
</feature>
<dbReference type="GO" id="GO:0060070">
    <property type="term" value="P:canonical Wnt signaling pathway"/>
    <property type="evidence" value="ECO:0007669"/>
    <property type="project" value="TreeGrafter"/>
</dbReference>
<protein>
    <submittedName>
        <fullName evidence="15">Frizzled-1</fullName>
    </submittedName>
</protein>
<evidence type="ECO:0000256" key="7">
    <source>
        <dbReference type="ARBA" id="ARBA00023157"/>
    </source>
</evidence>
<feature type="transmembrane region" description="Helical" evidence="10">
    <location>
        <begin position="253"/>
        <end position="273"/>
    </location>
</feature>
<comment type="subcellular location">
    <subcellularLocation>
        <location evidence="1">Membrane</location>
        <topology evidence="1">Multi-pass membrane protein</topology>
    </subcellularLocation>
</comment>
<name>A0A1I8HDJ8_9PLAT</name>
<dbReference type="SUPFAM" id="SSF63501">
    <property type="entry name" value="Frizzled cysteine-rich domain"/>
    <property type="match status" value="1"/>
</dbReference>
<evidence type="ECO:0000256" key="5">
    <source>
        <dbReference type="ARBA" id="ARBA00022989"/>
    </source>
</evidence>
<feature type="transmembrane region" description="Helical" evidence="10">
    <location>
        <begin position="220"/>
        <end position="241"/>
    </location>
</feature>
<feature type="domain" description="FZ" evidence="12">
    <location>
        <begin position="36"/>
        <end position="155"/>
    </location>
</feature>
<dbReference type="GO" id="GO:0017147">
    <property type="term" value="F:Wnt-protein binding"/>
    <property type="evidence" value="ECO:0007669"/>
    <property type="project" value="TreeGrafter"/>
</dbReference>
<dbReference type="InterPro" id="IPR020067">
    <property type="entry name" value="Frizzled_dom"/>
</dbReference>
<feature type="transmembrane region" description="Helical" evidence="10">
    <location>
        <begin position="552"/>
        <end position="570"/>
    </location>
</feature>
<dbReference type="InterPro" id="IPR036790">
    <property type="entry name" value="Frizzled_dom_sf"/>
</dbReference>
<dbReference type="PRINTS" id="PR00489">
    <property type="entry name" value="FRIZZLED"/>
</dbReference>
<dbReference type="GO" id="GO:0035567">
    <property type="term" value="P:non-canonical Wnt signaling pathway"/>
    <property type="evidence" value="ECO:0007669"/>
    <property type="project" value="TreeGrafter"/>
</dbReference>
<dbReference type="SMART" id="SM01330">
    <property type="entry name" value="Frizzled"/>
    <property type="match status" value="1"/>
</dbReference>
<keyword evidence="5 10" id="KW-1133">Transmembrane helix</keyword>
<evidence type="ECO:0000313" key="15">
    <source>
        <dbReference type="WBParaSite" id="maker-uti_cns_0005445-snap-gene-0.5-mRNA-1"/>
    </source>
</evidence>
<dbReference type="PANTHER" id="PTHR11309">
    <property type="entry name" value="FRIZZLED"/>
    <property type="match status" value="1"/>
</dbReference>
<feature type="transmembrane region" description="Helical" evidence="10">
    <location>
        <begin position="310"/>
        <end position="331"/>
    </location>
</feature>
<dbReference type="PROSITE" id="PS50038">
    <property type="entry name" value="FZ"/>
    <property type="match status" value="1"/>
</dbReference>
<feature type="disulfide bond" evidence="9">
    <location>
        <begin position="116"/>
        <end position="140"/>
    </location>
</feature>
<dbReference type="AlphaFoldDB" id="A0A1I8HDJ8"/>
<feature type="transmembrane region" description="Helical" evidence="10">
    <location>
        <begin position="386"/>
        <end position="413"/>
    </location>
</feature>
<comment type="caution">
    <text evidence="9">Lacks conserved residue(s) required for the propagation of feature annotation.</text>
</comment>
<feature type="signal peptide" evidence="11">
    <location>
        <begin position="1"/>
        <end position="22"/>
    </location>
</feature>
<evidence type="ECO:0000256" key="10">
    <source>
        <dbReference type="SAM" id="Phobius"/>
    </source>
</evidence>
<sequence>MAPPKLIFYLAYALCLCFSCSANSVVSSLESDGRYDQKQECMVLQSKVCTDLPYNRTNFPNILGHQTQEDADREIESYKALINVKCSSTLKLFLCVLYFPVCNVLRAHLKPCRSLCEENRRKCEPVMLRFNFGWAENLRCDQFQYHSENKLCINDNSTDNQRDSQPAEKSLLTFKCPDILQPGRLKSNPIKIGRSEVSCSLPCNTTFFASQEQRRFARHWVLVWAVVCFLFTLLSVITFLLDQTRFQYPERPFVYIIMCYCMMSAVYITGYGLGDSVSCATNPNNPNATRVLVRGTNQNTPCAILFMVEYFFMMASSLWWLILTFTWLLASSFQWAQESISNLAHYFHFLAWAVPAAMTITLLILGEVEADSLTGICFTGITNRDILLGFVIIPNSIFLLLGVVFLLIGFASLIKIRRFVKSQSGGRTEKFEKLIMRIGFLGALYIVPAFVTLGIWTYEAAEMPNWMIGWWQRICTEYGITCPAEAAAKVAKAAAAMAAGGSARDYVALANQQREVAEKLAVEQLASDPASVELASQLAAASNSEPRFEFIMLKYLTSQIIGISFSLWVWSNKTMKAWYRLLQCRLSPPRQTANSNNGATVANGVSQPVVDPVPDFRHPMLAPQAQSLLQQQQQQQLQQHPNNASRLAYFSNEEQRIII</sequence>
<feature type="chain" id="PRO_5009320077" evidence="11">
    <location>
        <begin position="23"/>
        <end position="659"/>
    </location>
</feature>
<keyword evidence="4 10" id="KW-0812">Transmembrane</keyword>
<dbReference type="PROSITE" id="PS50261">
    <property type="entry name" value="G_PROTEIN_RECEP_F2_4"/>
    <property type="match status" value="1"/>
</dbReference>
<evidence type="ECO:0000256" key="8">
    <source>
        <dbReference type="ARBA" id="ARBA00023170"/>
    </source>
</evidence>
<evidence type="ECO:0000256" key="3">
    <source>
        <dbReference type="ARBA" id="ARBA00022473"/>
    </source>
</evidence>
<evidence type="ECO:0000256" key="9">
    <source>
        <dbReference type="PROSITE-ProRule" id="PRU00090"/>
    </source>
</evidence>
<dbReference type="Pfam" id="PF01534">
    <property type="entry name" value="Frizzled"/>
    <property type="match status" value="2"/>
</dbReference>
<reference evidence="15" key="1">
    <citation type="submission" date="2016-11" db="UniProtKB">
        <authorList>
            <consortium name="WormBaseParasite"/>
        </authorList>
    </citation>
    <scope>IDENTIFICATION</scope>
</reference>
<evidence type="ECO:0000256" key="6">
    <source>
        <dbReference type="ARBA" id="ARBA00023136"/>
    </source>
</evidence>
<keyword evidence="8" id="KW-0675">Receptor</keyword>
<evidence type="ECO:0000256" key="2">
    <source>
        <dbReference type="ARBA" id="ARBA00008077"/>
    </source>
</evidence>
<feature type="transmembrane region" description="Helical" evidence="10">
    <location>
        <begin position="434"/>
        <end position="458"/>
    </location>
</feature>
<dbReference type="SMART" id="SM00063">
    <property type="entry name" value="FRI"/>
    <property type="match status" value="1"/>
</dbReference>
<proteinExistence type="inferred from homology"/>
<dbReference type="InterPro" id="IPR000539">
    <property type="entry name" value="Frizzled/Smoothened_7TM"/>
</dbReference>